<evidence type="ECO:0000259" key="7">
    <source>
        <dbReference type="Pfam" id="PF01593"/>
    </source>
</evidence>
<feature type="domain" description="Amine oxidase" evidence="7">
    <location>
        <begin position="106"/>
        <end position="401"/>
    </location>
</feature>
<gene>
    <name evidence="8" type="ORF">GR206_03600</name>
</gene>
<proteinExistence type="inferred from homology"/>
<evidence type="ECO:0000313" key="8">
    <source>
        <dbReference type="EMBL" id="NEH90131.1"/>
    </source>
</evidence>
<dbReference type="EMBL" id="WUEP01000001">
    <property type="protein sequence ID" value="NEH90131.1"/>
    <property type="molecule type" value="Genomic_DNA"/>
</dbReference>
<evidence type="ECO:0000256" key="4">
    <source>
        <dbReference type="ARBA" id="ARBA00017871"/>
    </source>
</evidence>
<comment type="pathway">
    <text evidence="1">Plant hormone metabolism; auxin biosynthesis.</text>
</comment>
<keyword evidence="5" id="KW-0073">Auxin biosynthesis</keyword>
<dbReference type="SUPFAM" id="SSF54373">
    <property type="entry name" value="FAD-linked reductases, C-terminal domain"/>
    <property type="match status" value="1"/>
</dbReference>
<dbReference type="Pfam" id="PF01593">
    <property type="entry name" value="Amino_oxidase"/>
    <property type="match status" value="2"/>
</dbReference>
<evidence type="ECO:0000256" key="2">
    <source>
        <dbReference type="ARBA" id="ARBA00005833"/>
    </source>
</evidence>
<name>A0A6N9ZAA2_9HYPH</name>
<dbReference type="GO" id="GO:0050361">
    <property type="term" value="F:tryptophan 2-monooxygenase activity"/>
    <property type="evidence" value="ECO:0007669"/>
    <property type="project" value="UniProtKB-EC"/>
</dbReference>
<dbReference type="InterPro" id="IPR050281">
    <property type="entry name" value="Flavin_monoamine_oxidase"/>
</dbReference>
<feature type="domain" description="Amine oxidase" evidence="7">
    <location>
        <begin position="13"/>
        <end position="68"/>
    </location>
</feature>
<dbReference type="InterPro" id="IPR036188">
    <property type="entry name" value="FAD/NAD-bd_sf"/>
</dbReference>
<dbReference type="RefSeq" id="WP_163874109.1">
    <property type="nucleotide sequence ID" value="NZ_WUEP01000001.1"/>
</dbReference>
<dbReference type="Gene3D" id="3.50.50.60">
    <property type="entry name" value="FAD/NAD(P)-binding domain"/>
    <property type="match status" value="1"/>
</dbReference>
<dbReference type="PRINTS" id="PR00420">
    <property type="entry name" value="RNGMNOXGNASE"/>
</dbReference>
<evidence type="ECO:0000256" key="1">
    <source>
        <dbReference type="ARBA" id="ARBA00004814"/>
    </source>
</evidence>
<evidence type="ECO:0000256" key="6">
    <source>
        <dbReference type="ARBA" id="ARBA00047321"/>
    </source>
</evidence>
<reference evidence="8 9" key="1">
    <citation type="submission" date="2019-12" db="EMBL/GenBank/DDBJ databases">
        <title>Rhizobium genotypes associated with high levels of biological nitrogen fixation by grain legumes in a temperate-maritime cropping system.</title>
        <authorList>
            <person name="Maluk M."/>
            <person name="Francesc Ferrando Molina F."/>
            <person name="Lopez Del Egido L."/>
            <person name="Lafos M."/>
            <person name="Langarica-Fuentes A."/>
            <person name="Gebre Yohannes G."/>
            <person name="Young M.W."/>
            <person name="Martin P."/>
            <person name="Gantlett R."/>
            <person name="Kenicer G."/>
            <person name="Hawes C."/>
            <person name="Begg G.S."/>
            <person name="Quilliam R.S."/>
            <person name="Squire G.R."/>
            <person name="Poole P.S."/>
            <person name="Young P.W."/>
            <person name="Iannetta P.M."/>
            <person name="James E.K."/>
        </authorList>
    </citation>
    <scope>NUCLEOTIDE SEQUENCE [LARGE SCALE GENOMIC DNA]</scope>
    <source>
        <strain evidence="8 9">JHI2449</strain>
    </source>
</reference>
<dbReference type="AlphaFoldDB" id="A0A6N9ZAA2"/>
<organism evidence="8 9">
    <name type="scientific">Rhizobium laguerreae</name>
    <dbReference type="NCBI Taxonomy" id="1076926"/>
    <lineage>
        <taxon>Bacteria</taxon>
        <taxon>Pseudomonadati</taxon>
        <taxon>Pseudomonadota</taxon>
        <taxon>Alphaproteobacteria</taxon>
        <taxon>Hyphomicrobiales</taxon>
        <taxon>Rhizobiaceae</taxon>
        <taxon>Rhizobium/Agrobacterium group</taxon>
        <taxon>Rhizobium</taxon>
    </lineage>
</organism>
<dbReference type="SUPFAM" id="SSF51905">
    <property type="entry name" value="FAD/NAD(P)-binding domain"/>
    <property type="match status" value="1"/>
</dbReference>
<evidence type="ECO:0000313" key="9">
    <source>
        <dbReference type="Proteomes" id="UP000468864"/>
    </source>
</evidence>
<dbReference type="PANTHER" id="PTHR10742:SF410">
    <property type="entry name" value="LYSINE-SPECIFIC HISTONE DEMETHYLASE 2"/>
    <property type="match status" value="1"/>
</dbReference>
<accession>A0A6N9ZAA2</accession>
<dbReference type="EC" id="1.13.12.3" evidence="3"/>
<evidence type="ECO:0000256" key="5">
    <source>
        <dbReference type="ARBA" id="ARBA00023070"/>
    </source>
</evidence>
<sequence length="409" mass="42968">MDYEIAIVGAGAAGIAAAKRLADAGRSVIILEASNRVGGRAWTIELAGMPLDMGCGWLHSAGRNPLVAIGRAAGFNIERGPTAWQSQWHDLGFTPDERAAAAAAWTELQERMRASPPASDRASDALEPGGKWNAYCQSLSGYLNGASLDRLSVSDFLAYDSAATDANWRVHEGYGSLISAAVPNVALRLSTPVRRVALIGSGVQLETDRGPVKAAAAIITSSTTVLARGAIDCGPKADDHLHAASQLPLGLADKLFLELHGNHGLEPETHLLGDPQNAETGSYYIRPFGRPIIEGFFGGNGAVVIERAGLVEAFAFALDQLSSLLGSNIRRHLRPLAASSWCRTDWIGGSYSHALPGHAGARAVLARPVGDRLFFAGEATHQSDFSTAHGAWESGLRAADQAAAVLTPS</sequence>
<comment type="similarity">
    <text evidence="2">Belongs to the tryptophan 2-monooxygenase family.</text>
</comment>
<evidence type="ECO:0000256" key="3">
    <source>
        <dbReference type="ARBA" id="ARBA00012535"/>
    </source>
</evidence>
<comment type="caution">
    <text evidence="8">The sequence shown here is derived from an EMBL/GenBank/DDBJ whole genome shotgun (WGS) entry which is preliminary data.</text>
</comment>
<comment type="catalytic activity">
    <reaction evidence="6">
        <text>L-tryptophan + O2 = indole-3-acetamide + CO2 + H2O</text>
        <dbReference type="Rhea" id="RHEA:16165"/>
        <dbReference type="ChEBI" id="CHEBI:15377"/>
        <dbReference type="ChEBI" id="CHEBI:15379"/>
        <dbReference type="ChEBI" id="CHEBI:16031"/>
        <dbReference type="ChEBI" id="CHEBI:16526"/>
        <dbReference type="ChEBI" id="CHEBI:57912"/>
        <dbReference type="EC" id="1.13.12.3"/>
    </reaction>
</comment>
<protein>
    <recommendedName>
        <fullName evidence="4">Tryptophan 2-monooxygenase</fullName>
        <ecNumber evidence="3">1.13.12.3</ecNumber>
    </recommendedName>
</protein>
<dbReference type="GO" id="GO:0009851">
    <property type="term" value="P:auxin biosynthetic process"/>
    <property type="evidence" value="ECO:0007669"/>
    <property type="project" value="UniProtKB-KW"/>
</dbReference>
<dbReference type="PANTHER" id="PTHR10742">
    <property type="entry name" value="FLAVIN MONOAMINE OXIDASE"/>
    <property type="match status" value="1"/>
</dbReference>
<dbReference type="Proteomes" id="UP000468864">
    <property type="component" value="Unassembled WGS sequence"/>
</dbReference>
<dbReference type="InterPro" id="IPR002937">
    <property type="entry name" value="Amino_oxidase"/>
</dbReference>